<dbReference type="RefSeq" id="WP_172357065.1">
    <property type="nucleotide sequence ID" value="NZ_BLLH01000008.1"/>
</dbReference>
<dbReference type="EMBL" id="BLLH01000008">
    <property type="protein sequence ID" value="GFH40998.1"/>
    <property type="molecule type" value="Genomic_DNA"/>
</dbReference>
<keyword evidence="2" id="KW-0808">Transferase</keyword>
<gene>
    <name evidence="2" type="ORF">Hs20B_13960</name>
</gene>
<keyword evidence="3" id="KW-1185">Reference proteome</keyword>
<feature type="domain" description="Glycosyl transferase family 1" evidence="1">
    <location>
        <begin position="184"/>
        <end position="297"/>
    </location>
</feature>
<dbReference type="Gene3D" id="3.40.50.2000">
    <property type="entry name" value="Glycogen Phosphorylase B"/>
    <property type="match status" value="2"/>
</dbReference>
<reference evidence="2 3" key="1">
    <citation type="submission" date="2020-02" db="EMBL/GenBank/DDBJ databases">
        <title>Draft genome sequence of Lactococcus sp. Hs20B0-1.</title>
        <authorList>
            <person name="Noda S."/>
            <person name="Yuki M."/>
            <person name="Ohkuma M."/>
        </authorList>
    </citation>
    <scope>NUCLEOTIDE SEQUENCE [LARGE SCALE GENOMIC DNA]</scope>
    <source>
        <strain evidence="2 3">Hs20B0-1</strain>
    </source>
</reference>
<name>A0A6A0B963_9LACT</name>
<evidence type="ECO:0000259" key="1">
    <source>
        <dbReference type="Pfam" id="PF00534"/>
    </source>
</evidence>
<dbReference type="AlphaFoldDB" id="A0A6A0B963"/>
<evidence type="ECO:0000313" key="3">
    <source>
        <dbReference type="Proteomes" id="UP000475928"/>
    </source>
</evidence>
<protein>
    <submittedName>
        <fullName evidence="2">Glycosyl transferase</fullName>
    </submittedName>
</protein>
<comment type="caution">
    <text evidence="2">The sequence shown here is derived from an EMBL/GenBank/DDBJ whole genome shotgun (WGS) entry which is preliminary data.</text>
</comment>
<accession>A0A6A0B963</accession>
<proteinExistence type="predicted"/>
<organism evidence="2 3">
    <name type="scientific">Pseudolactococcus insecticola</name>
    <dbReference type="NCBI Taxonomy" id="2709158"/>
    <lineage>
        <taxon>Bacteria</taxon>
        <taxon>Bacillati</taxon>
        <taxon>Bacillota</taxon>
        <taxon>Bacilli</taxon>
        <taxon>Lactobacillales</taxon>
        <taxon>Streptococcaceae</taxon>
        <taxon>Pseudolactococcus</taxon>
    </lineage>
</organism>
<sequence length="482" mass="55498">MKKLLFLSPVGGWTNGADIAMNHQMQYLKELGYEIVLVTLFPNTEKYSDFLAQYKIKSYRLDYTWWRDDNLADHTDSVTNMLAIEKLTQIIRDEQIDVAITNTANIPQLSFAAAANNIPHLWLIHEFPEGEFSYTKEKYDYISRFSNELLASSDKLQEQIEDASEAVPVSHFYPYTDVSELALLANEGAPRLISVNAITGDRKNTLELIKIYQEIKVTNPTLELVITGDIQDNDYYELLKNYIQKHALKDISFTNDREKNWSNVKANDIYINTSKQETFGLTMIESLKLGVVQVASSGAAKAMIALGYLDEAHDTYELGDISDAVRKIKFKLAHFGEEQKSLNEMQARLATEQSLAVITKPLVDAIERYSENPQRELRYFKNMLISSGQEFENRLTVIEDQKKVNDERFARIDEQNMLLEERMAIITQQKMTLDERMTVIDDLRLSEQKLTETIIEKSAKEAELNQIKNRKLYKIATKLRLL</sequence>
<dbReference type="PANTHER" id="PTHR12526">
    <property type="entry name" value="GLYCOSYLTRANSFERASE"/>
    <property type="match status" value="1"/>
</dbReference>
<dbReference type="Proteomes" id="UP000475928">
    <property type="component" value="Unassembled WGS sequence"/>
</dbReference>
<evidence type="ECO:0000313" key="2">
    <source>
        <dbReference type="EMBL" id="GFH40998.1"/>
    </source>
</evidence>
<dbReference type="GO" id="GO:0016757">
    <property type="term" value="F:glycosyltransferase activity"/>
    <property type="evidence" value="ECO:0007669"/>
    <property type="project" value="InterPro"/>
</dbReference>
<dbReference type="SUPFAM" id="SSF53756">
    <property type="entry name" value="UDP-Glycosyltransferase/glycogen phosphorylase"/>
    <property type="match status" value="1"/>
</dbReference>
<dbReference type="InterPro" id="IPR001296">
    <property type="entry name" value="Glyco_trans_1"/>
</dbReference>
<dbReference type="PANTHER" id="PTHR12526:SF630">
    <property type="entry name" value="GLYCOSYLTRANSFERASE"/>
    <property type="match status" value="1"/>
</dbReference>
<dbReference type="Pfam" id="PF00534">
    <property type="entry name" value="Glycos_transf_1"/>
    <property type="match status" value="1"/>
</dbReference>